<reference evidence="4 5" key="1">
    <citation type="journal article" date="2013" name="Plant Cell">
        <title>The transition from a phytopathogenic smut ancestor to an anamorphic biocontrol agent deciphered by comparative whole-genome analysis.</title>
        <authorList>
            <person name="Lefebvre F."/>
            <person name="Joly D.L."/>
            <person name="Labbe C."/>
            <person name="Teichmann B."/>
            <person name="Linning R."/>
            <person name="Belzile F."/>
            <person name="Bakkeren G."/>
            <person name="Belanger R.R."/>
        </authorList>
    </citation>
    <scope>NUCLEOTIDE SEQUENCE [LARGE SCALE GENOMIC DNA]</scope>
    <source>
        <strain evidence="4 5">PF-1</strain>
    </source>
</reference>
<protein>
    <recommendedName>
        <fullName evidence="6">SGS domain-containing protein</fullName>
    </recommendedName>
</protein>
<organism evidence="4 5">
    <name type="scientific">Pseudozyma flocculosa PF-1</name>
    <dbReference type="NCBI Taxonomy" id="1277687"/>
    <lineage>
        <taxon>Eukaryota</taxon>
        <taxon>Fungi</taxon>
        <taxon>Dikarya</taxon>
        <taxon>Basidiomycota</taxon>
        <taxon>Ustilaginomycotina</taxon>
        <taxon>Ustilaginomycetes</taxon>
        <taxon>Ustilaginales</taxon>
        <taxon>Ustilaginaceae</taxon>
        <taxon>Pseudozyma</taxon>
    </lineage>
</organism>
<dbReference type="InterPro" id="IPR007052">
    <property type="entry name" value="CS_dom"/>
</dbReference>
<evidence type="ECO:0000256" key="1">
    <source>
        <dbReference type="SAM" id="MobiDB-lite"/>
    </source>
</evidence>
<dbReference type="eggNOG" id="KOG1309">
    <property type="taxonomic scope" value="Eukaryota"/>
</dbReference>
<dbReference type="SUPFAM" id="SSF49764">
    <property type="entry name" value="HSP20-like chaperones"/>
    <property type="match status" value="1"/>
</dbReference>
<name>A0A061H3I1_9BASI</name>
<dbReference type="GeneID" id="19320168"/>
<dbReference type="PROSITE" id="PS51203">
    <property type="entry name" value="CS"/>
    <property type="match status" value="1"/>
</dbReference>
<evidence type="ECO:0000313" key="5">
    <source>
        <dbReference type="Proteomes" id="UP000053664"/>
    </source>
</evidence>
<dbReference type="OrthoDB" id="1898560at2759"/>
<evidence type="ECO:0000259" key="2">
    <source>
        <dbReference type="PROSITE" id="PS51048"/>
    </source>
</evidence>
<dbReference type="KEGG" id="pfp:PFL1_06088"/>
<proteinExistence type="predicted"/>
<gene>
    <name evidence="4" type="ORF">PFL1_06088</name>
</gene>
<evidence type="ECO:0000259" key="3">
    <source>
        <dbReference type="PROSITE" id="PS51203"/>
    </source>
</evidence>
<dbReference type="Gene3D" id="2.60.40.790">
    <property type="match status" value="1"/>
</dbReference>
<dbReference type="InterPro" id="IPR007699">
    <property type="entry name" value="SGS_dom"/>
</dbReference>
<feature type="domain" description="SGS" evidence="2">
    <location>
        <begin position="125"/>
        <end position="223"/>
    </location>
</feature>
<feature type="compositionally biased region" description="Low complexity" evidence="1">
    <location>
        <begin position="118"/>
        <end position="132"/>
    </location>
</feature>
<dbReference type="Pfam" id="PF05002">
    <property type="entry name" value="SGS"/>
    <property type="match status" value="1"/>
</dbReference>
<feature type="compositionally biased region" description="Polar residues" evidence="1">
    <location>
        <begin position="188"/>
        <end position="200"/>
    </location>
</feature>
<accession>A0A061H3I1</accession>
<feature type="region of interest" description="Disordered" evidence="1">
    <location>
        <begin position="188"/>
        <end position="223"/>
    </location>
</feature>
<dbReference type="GO" id="GO:0051087">
    <property type="term" value="F:protein-folding chaperone binding"/>
    <property type="evidence" value="ECO:0007669"/>
    <property type="project" value="InterPro"/>
</dbReference>
<dbReference type="EMBL" id="KE361645">
    <property type="protein sequence ID" value="EPQ26440.1"/>
    <property type="molecule type" value="Genomic_DNA"/>
</dbReference>
<dbReference type="InterPro" id="IPR044563">
    <property type="entry name" value="Sgt1-like"/>
</dbReference>
<dbReference type="PROSITE" id="PS51048">
    <property type="entry name" value="SGS"/>
    <property type="match status" value="1"/>
</dbReference>
<dbReference type="AlphaFoldDB" id="A0A061H3I1"/>
<evidence type="ECO:0008006" key="6">
    <source>
        <dbReference type="Google" id="ProtNLM"/>
    </source>
</evidence>
<sequence>MSKPRFDFYQTDTSVTVSIFIKGANEDDVQVNIGDSSLSVSVNLPATGAETALVIDPLFSRVNKEASSYKVYSTKIDVVLDKAAPGVQWRKLEADSSSVGAGTTPSYIAAAASSSAAPSASVPAATTTAAPTRPRSKWDTLKLDDDDDDEAKGGAGAGAEGEADINKFFQKLYADADEDTKRAMLKSYQESGGTTLSTDWSKVGQGRVETRPPEGMVAKKWEQ</sequence>
<dbReference type="InterPro" id="IPR008978">
    <property type="entry name" value="HSP20-like_chaperone"/>
</dbReference>
<evidence type="ECO:0000313" key="4">
    <source>
        <dbReference type="EMBL" id="EPQ26440.1"/>
    </source>
</evidence>
<dbReference type="Pfam" id="PF04969">
    <property type="entry name" value="CS"/>
    <property type="match status" value="1"/>
</dbReference>
<dbReference type="Proteomes" id="UP000053664">
    <property type="component" value="Unassembled WGS sequence"/>
</dbReference>
<feature type="compositionally biased region" description="Basic and acidic residues" evidence="1">
    <location>
        <begin position="208"/>
        <end position="223"/>
    </location>
</feature>
<dbReference type="PANTHER" id="PTHR45862">
    <property type="entry name" value="PROTEIN SGT1 HOMOLOG"/>
    <property type="match status" value="1"/>
</dbReference>
<feature type="region of interest" description="Disordered" evidence="1">
    <location>
        <begin position="118"/>
        <end position="160"/>
    </location>
</feature>
<dbReference type="CDD" id="cd06466">
    <property type="entry name" value="p23_CS_SGT1_like"/>
    <property type="match status" value="1"/>
</dbReference>
<dbReference type="HOGENOM" id="CLU_039532_2_0_1"/>
<feature type="domain" description="CS" evidence="3">
    <location>
        <begin position="1"/>
        <end position="93"/>
    </location>
</feature>
<dbReference type="RefSeq" id="XP_007881817.1">
    <property type="nucleotide sequence ID" value="XM_007883626.1"/>
</dbReference>